<dbReference type="eggNOG" id="COG1230">
    <property type="taxonomic scope" value="Bacteria"/>
</dbReference>
<dbReference type="AlphaFoldDB" id="D5CPG8"/>
<evidence type="ECO:0000256" key="3">
    <source>
        <dbReference type="ARBA" id="ARBA00022989"/>
    </source>
</evidence>
<gene>
    <name evidence="7" type="ordered locus">Slit_0871</name>
</gene>
<comment type="subcellular location">
    <subcellularLocation>
        <location evidence="1">Membrane</location>
        <topology evidence="1">Multi-pass membrane protein</topology>
    </subcellularLocation>
</comment>
<dbReference type="Pfam" id="PF01545">
    <property type="entry name" value="Cation_efflux"/>
    <property type="match status" value="1"/>
</dbReference>
<dbReference type="Proteomes" id="UP000001625">
    <property type="component" value="Chromosome"/>
</dbReference>
<dbReference type="STRING" id="580332.Slit_0871"/>
<sequence length="206" mass="21994">MADCCNDKSCEIDALRGRQSATLKIVLAINAVMFIVELTAGLLGHSVSLVADSLDMLGDALVYGFSLYVVARGAAMKARSALFKGIIMAGFGLFVLGQAAYRIAIPQVPVFETIGVIGLLALAANGVCFYLLWRHRADDINMSSVWLCSRNDIIANISVLFAAAGVWLAHAGWPDILVGLALAVLFLRSAMHVLEQAIKELRTANG</sequence>
<evidence type="ECO:0000259" key="6">
    <source>
        <dbReference type="Pfam" id="PF01545"/>
    </source>
</evidence>
<evidence type="ECO:0000256" key="1">
    <source>
        <dbReference type="ARBA" id="ARBA00004141"/>
    </source>
</evidence>
<feature type="transmembrane region" description="Helical" evidence="5">
    <location>
        <begin position="176"/>
        <end position="194"/>
    </location>
</feature>
<feature type="transmembrane region" description="Helical" evidence="5">
    <location>
        <begin position="56"/>
        <end position="75"/>
    </location>
</feature>
<dbReference type="KEGG" id="slt:Slit_0871"/>
<reference evidence="7 8" key="1">
    <citation type="submission" date="2010-03" db="EMBL/GenBank/DDBJ databases">
        <title>Complete sequence of Sideroxydans lithotrophicus ES-1.</title>
        <authorList>
            <consortium name="US DOE Joint Genome Institute"/>
            <person name="Lucas S."/>
            <person name="Copeland A."/>
            <person name="Lapidus A."/>
            <person name="Cheng J.-F."/>
            <person name="Bruce D."/>
            <person name="Goodwin L."/>
            <person name="Pitluck S."/>
            <person name="Munk A.C."/>
            <person name="Detter J.C."/>
            <person name="Han C."/>
            <person name="Tapia R."/>
            <person name="Larimer F."/>
            <person name="Land M."/>
            <person name="Hauser L."/>
            <person name="Kyrpides N."/>
            <person name="Ivanova N."/>
            <person name="Emerson D."/>
            <person name="Woyke T."/>
        </authorList>
    </citation>
    <scope>NUCLEOTIDE SEQUENCE [LARGE SCALE GENOMIC DNA]</scope>
    <source>
        <strain evidence="7 8">ES-1</strain>
    </source>
</reference>
<keyword evidence="3 5" id="KW-1133">Transmembrane helix</keyword>
<dbReference type="InterPro" id="IPR058533">
    <property type="entry name" value="Cation_efflux_TM"/>
</dbReference>
<feature type="transmembrane region" description="Helical" evidence="5">
    <location>
        <begin position="25"/>
        <end position="44"/>
    </location>
</feature>
<protein>
    <submittedName>
        <fullName evidence="7">Cation efflux protein</fullName>
    </submittedName>
</protein>
<feature type="transmembrane region" description="Helical" evidence="5">
    <location>
        <begin position="82"/>
        <end position="101"/>
    </location>
</feature>
<dbReference type="GO" id="GO:0016020">
    <property type="term" value="C:membrane"/>
    <property type="evidence" value="ECO:0007669"/>
    <property type="project" value="UniProtKB-SubCell"/>
</dbReference>
<accession>D5CPG8</accession>
<dbReference type="RefSeq" id="WP_013029007.1">
    <property type="nucleotide sequence ID" value="NC_013959.1"/>
</dbReference>
<evidence type="ECO:0000256" key="4">
    <source>
        <dbReference type="ARBA" id="ARBA00023136"/>
    </source>
</evidence>
<dbReference type="OrthoDB" id="9799649at2"/>
<keyword evidence="2 5" id="KW-0812">Transmembrane</keyword>
<name>D5CPG8_SIDLE</name>
<feature type="transmembrane region" description="Helical" evidence="5">
    <location>
        <begin position="113"/>
        <end position="133"/>
    </location>
</feature>
<organism evidence="7 8">
    <name type="scientific">Sideroxydans lithotrophicus (strain ES-1)</name>
    <dbReference type="NCBI Taxonomy" id="580332"/>
    <lineage>
        <taxon>Bacteria</taxon>
        <taxon>Pseudomonadati</taxon>
        <taxon>Pseudomonadota</taxon>
        <taxon>Betaproteobacteria</taxon>
        <taxon>Nitrosomonadales</taxon>
        <taxon>Gallionellaceae</taxon>
        <taxon>Sideroxydans</taxon>
    </lineage>
</organism>
<feature type="domain" description="Cation efflux protein transmembrane" evidence="6">
    <location>
        <begin position="23"/>
        <end position="201"/>
    </location>
</feature>
<evidence type="ECO:0000256" key="5">
    <source>
        <dbReference type="SAM" id="Phobius"/>
    </source>
</evidence>
<dbReference type="GO" id="GO:0008324">
    <property type="term" value="F:monoatomic cation transmembrane transporter activity"/>
    <property type="evidence" value="ECO:0007669"/>
    <property type="project" value="InterPro"/>
</dbReference>
<keyword evidence="4 5" id="KW-0472">Membrane</keyword>
<dbReference type="Gene3D" id="1.20.1510.10">
    <property type="entry name" value="Cation efflux protein transmembrane domain"/>
    <property type="match status" value="1"/>
</dbReference>
<feature type="transmembrane region" description="Helical" evidence="5">
    <location>
        <begin position="153"/>
        <end position="170"/>
    </location>
</feature>
<dbReference type="InterPro" id="IPR027469">
    <property type="entry name" value="Cation_efflux_TMD_sf"/>
</dbReference>
<evidence type="ECO:0000256" key="2">
    <source>
        <dbReference type="ARBA" id="ARBA00022692"/>
    </source>
</evidence>
<evidence type="ECO:0000313" key="8">
    <source>
        <dbReference type="Proteomes" id="UP000001625"/>
    </source>
</evidence>
<proteinExistence type="predicted"/>
<dbReference type="HOGENOM" id="CLU_013430_8_0_4"/>
<evidence type="ECO:0000313" key="7">
    <source>
        <dbReference type="EMBL" id="ADE11109.1"/>
    </source>
</evidence>
<keyword evidence="8" id="KW-1185">Reference proteome</keyword>
<dbReference type="SUPFAM" id="SSF161111">
    <property type="entry name" value="Cation efflux protein transmembrane domain-like"/>
    <property type="match status" value="1"/>
</dbReference>
<dbReference type="EMBL" id="CP001965">
    <property type="protein sequence ID" value="ADE11109.1"/>
    <property type="molecule type" value="Genomic_DNA"/>
</dbReference>